<protein>
    <recommendedName>
        <fullName evidence="4">Asp23 family, cell envelope-related function</fullName>
    </recommendedName>
</protein>
<dbReference type="STRING" id="123320.SAMN06309945_0456"/>
<dbReference type="AlphaFoldDB" id="A0A1T5IHF3"/>
<evidence type="ECO:0000313" key="2">
    <source>
        <dbReference type="EMBL" id="SKC38626.1"/>
    </source>
</evidence>
<keyword evidence="3" id="KW-1185">Reference proteome</keyword>
<evidence type="ECO:0008006" key="4">
    <source>
        <dbReference type="Google" id="ProtNLM"/>
    </source>
</evidence>
<proteinExistence type="predicted"/>
<evidence type="ECO:0000313" key="3">
    <source>
        <dbReference type="Proteomes" id="UP000190857"/>
    </source>
</evidence>
<sequence>MSSTDPRSDRAFDDIRPLADNGSTPRTRDDGVLDCGRSVDELEDYLDAGEPRDAHIDHCPECQQALDSLKRMRRVTAELIHTDAAHAPEEVVEGWLKGLVGQLALEVRAGRQIPLQHEDGRARLSITEGAVRALIRDAGDRVPGIVVGRSTFVGDVTIPGEPVSVLVTASARHGVNLVQIASDLRSAVLADLARHTELTITAVDVRVDDLYGAGRSGEDL</sequence>
<feature type="region of interest" description="Disordered" evidence="1">
    <location>
        <begin position="1"/>
        <end position="32"/>
    </location>
</feature>
<dbReference type="OrthoDB" id="4953969at2"/>
<name>A0A1T5IHF3_9MICO</name>
<organism evidence="2 3">
    <name type="scientific">Okibacterium fritillariae</name>
    <dbReference type="NCBI Taxonomy" id="123320"/>
    <lineage>
        <taxon>Bacteria</taxon>
        <taxon>Bacillati</taxon>
        <taxon>Actinomycetota</taxon>
        <taxon>Actinomycetes</taxon>
        <taxon>Micrococcales</taxon>
        <taxon>Microbacteriaceae</taxon>
        <taxon>Okibacterium</taxon>
    </lineage>
</organism>
<reference evidence="2 3" key="1">
    <citation type="submission" date="2017-02" db="EMBL/GenBank/DDBJ databases">
        <authorList>
            <person name="Peterson S.W."/>
        </authorList>
    </citation>
    <scope>NUCLEOTIDE SEQUENCE [LARGE SCALE GENOMIC DNA]</scope>
    <source>
        <strain evidence="2 3">VKM Ac-2059</strain>
    </source>
</reference>
<dbReference type="RefSeq" id="WP_143785296.1">
    <property type="nucleotide sequence ID" value="NZ_FUZP01000001.1"/>
</dbReference>
<dbReference type="EMBL" id="FUZP01000001">
    <property type="protein sequence ID" value="SKC38626.1"/>
    <property type="molecule type" value="Genomic_DNA"/>
</dbReference>
<dbReference type="Proteomes" id="UP000190857">
    <property type="component" value="Unassembled WGS sequence"/>
</dbReference>
<evidence type="ECO:0000256" key="1">
    <source>
        <dbReference type="SAM" id="MobiDB-lite"/>
    </source>
</evidence>
<gene>
    <name evidence="2" type="ORF">SAMN06309945_0456</name>
</gene>
<accession>A0A1T5IHF3</accession>
<feature type="compositionally biased region" description="Basic and acidic residues" evidence="1">
    <location>
        <begin position="1"/>
        <end position="17"/>
    </location>
</feature>